<evidence type="ECO:0000256" key="5">
    <source>
        <dbReference type="ARBA" id="ARBA00023212"/>
    </source>
</evidence>
<organism evidence="9 10">
    <name type="scientific">Strongylocentrotus purpuratus</name>
    <name type="common">Purple sea urchin</name>
    <dbReference type="NCBI Taxonomy" id="7668"/>
    <lineage>
        <taxon>Eukaryota</taxon>
        <taxon>Metazoa</taxon>
        <taxon>Echinodermata</taxon>
        <taxon>Eleutherozoa</taxon>
        <taxon>Echinozoa</taxon>
        <taxon>Echinoidea</taxon>
        <taxon>Euechinoidea</taxon>
        <taxon>Echinacea</taxon>
        <taxon>Camarodonta</taxon>
        <taxon>Echinidea</taxon>
        <taxon>Strongylocentrotidae</taxon>
        <taxon>Strongylocentrotus</taxon>
    </lineage>
</organism>
<dbReference type="PROSITE" id="PS50222">
    <property type="entry name" value="EF_HAND_2"/>
    <property type="match status" value="3"/>
</dbReference>
<feature type="region of interest" description="Disordered" evidence="7">
    <location>
        <begin position="624"/>
        <end position="714"/>
    </location>
</feature>
<evidence type="ECO:0000313" key="9">
    <source>
        <dbReference type="EnsemblMetazoa" id="XP_030855102"/>
    </source>
</evidence>
<keyword evidence="2" id="KW-0963">Cytoplasm</keyword>
<feature type="domain" description="EF-hand" evidence="8">
    <location>
        <begin position="234"/>
        <end position="269"/>
    </location>
</feature>
<feature type="coiled-coil region" evidence="6">
    <location>
        <begin position="1208"/>
        <end position="1277"/>
    </location>
</feature>
<dbReference type="SUPFAM" id="SSF47473">
    <property type="entry name" value="EF-hand"/>
    <property type="match status" value="1"/>
</dbReference>
<feature type="domain" description="EF-hand" evidence="8">
    <location>
        <begin position="8"/>
        <end position="43"/>
    </location>
</feature>
<dbReference type="RefSeq" id="XP_030855102.1">
    <property type="nucleotide sequence ID" value="XM_030999242.1"/>
</dbReference>
<dbReference type="SMART" id="SM00054">
    <property type="entry name" value="EFh"/>
    <property type="match status" value="3"/>
</dbReference>
<evidence type="ECO:0000256" key="6">
    <source>
        <dbReference type="SAM" id="Coils"/>
    </source>
</evidence>
<dbReference type="InterPro" id="IPR002048">
    <property type="entry name" value="EF_hand_dom"/>
</dbReference>
<dbReference type="GeneID" id="583607"/>
<feature type="compositionally biased region" description="Basic and acidic residues" evidence="7">
    <location>
        <begin position="158"/>
        <end position="191"/>
    </location>
</feature>
<evidence type="ECO:0000256" key="4">
    <source>
        <dbReference type="ARBA" id="ARBA00022837"/>
    </source>
</evidence>
<dbReference type="Proteomes" id="UP000007110">
    <property type="component" value="Unassembled WGS sequence"/>
</dbReference>
<dbReference type="InterPro" id="IPR011992">
    <property type="entry name" value="EF-hand-dom_pair"/>
</dbReference>
<dbReference type="CDD" id="cd00051">
    <property type="entry name" value="EFh"/>
    <property type="match status" value="1"/>
</dbReference>
<dbReference type="PANTHER" id="PTHR18905">
    <property type="entry name" value="NINEIN"/>
    <property type="match status" value="1"/>
</dbReference>
<proteinExistence type="predicted"/>
<protein>
    <recommendedName>
        <fullName evidence="8">EF-hand domain-containing protein</fullName>
    </recommendedName>
</protein>
<dbReference type="KEGG" id="spu:583607"/>
<feature type="region of interest" description="Disordered" evidence="7">
    <location>
        <begin position="1068"/>
        <end position="1119"/>
    </location>
</feature>
<dbReference type="Pfam" id="PF13499">
    <property type="entry name" value="EF-hand_7"/>
    <property type="match status" value="1"/>
</dbReference>
<accession>A0A7M7PTJ9</accession>
<dbReference type="Gene3D" id="1.10.238.10">
    <property type="entry name" value="EF-hand"/>
    <property type="match status" value="1"/>
</dbReference>
<dbReference type="PROSITE" id="PS00018">
    <property type="entry name" value="EF_HAND_1"/>
    <property type="match status" value="1"/>
</dbReference>
<name>A0A7M7PTJ9_STRPU</name>
<dbReference type="PANTHER" id="PTHR18905:SF13">
    <property type="entry name" value="NON-CENTROSOMAL MICROTUBULE ARRAY"/>
    <property type="match status" value="1"/>
</dbReference>
<feature type="compositionally biased region" description="Basic and acidic residues" evidence="7">
    <location>
        <begin position="632"/>
        <end position="641"/>
    </location>
</feature>
<evidence type="ECO:0000256" key="1">
    <source>
        <dbReference type="ARBA" id="ARBA00004300"/>
    </source>
</evidence>
<evidence type="ECO:0000313" key="10">
    <source>
        <dbReference type="Proteomes" id="UP000007110"/>
    </source>
</evidence>
<feature type="region of interest" description="Disordered" evidence="7">
    <location>
        <begin position="767"/>
        <end position="792"/>
    </location>
</feature>
<evidence type="ECO:0000259" key="8">
    <source>
        <dbReference type="PROSITE" id="PS50222"/>
    </source>
</evidence>
<feature type="compositionally biased region" description="Basic and acidic residues" evidence="7">
    <location>
        <begin position="1068"/>
        <end position="1111"/>
    </location>
</feature>
<dbReference type="GO" id="GO:0005813">
    <property type="term" value="C:centrosome"/>
    <property type="evidence" value="ECO:0007669"/>
    <property type="project" value="UniProtKB-SubCell"/>
</dbReference>
<feature type="region of interest" description="Disordered" evidence="7">
    <location>
        <begin position="137"/>
        <end position="210"/>
    </location>
</feature>
<reference evidence="10" key="1">
    <citation type="submission" date="2015-02" db="EMBL/GenBank/DDBJ databases">
        <title>Genome sequencing for Strongylocentrotus purpuratus.</title>
        <authorList>
            <person name="Murali S."/>
            <person name="Liu Y."/>
            <person name="Vee V."/>
            <person name="English A."/>
            <person name="Wang M."/>
            <person name="Skinner E."/>
            <person name="Han Y."/>
            <person name="Muzny D.M."/>
            <person name="Worley K.C."/>
            <person name="Gibbs R.A."/>
        </authorList>
    </citation>
    <scope>NUCLEOTIDE SEQUENCE</scope>
</reference>
<feature type="coiled-coil region" evidence="6">
    <location>
        <begin position="1304"/>
        <end position="1423"/>
    </location>
</feature>
<feature type="compositionally biased region" description="Acidic residues" evidence="7">
    <location>
        <begin position="703"/>
        <end position="712"/>
    </location>
</feature>
<feature type="domain" description="EF-hand" evidence="8">
    <location>
        <begin position="271"/>
        <end position="306"/>
    </location>
</feature>
<evidence type="ECO:0000256" key="2">
    <source>
        <dbReference type="ARBA" id="ARBA00022490"/>
    </source>
</evidence>
<keyword evidence="3" id="KW-0597">Phosphoprotein</keyword>
<keyword evidence="6" id="KW-0175">Coiled coil</keyword>
<sequence length="1439" mass="166937">MDESDEDVYVSQLKELFASVDTKGAGRIGAAALTDLCSKLQLEGQVDLLLEHLLGNDTSKTVDFDTFKEAFVMVLSSTVDLDGVEVGTDIDQEYSMGSFQDSADLIEEVSPKFVKDGKRYGRRSRIDFDATADFSEVDDDLTSNEPKSLAEELGPMKSYHESTEQSDNRRTRSYADERVEVPDIDHDDQRRSHSHSHSHSASHKSNQPEPLRNETFEAEGQMNASMSVYEQGPSEAEQVQAIWEEVGVGKDGFLNINELAVVCEHIGMEDMDRTELGNLFIKLDRDEDGKVGFEEFLDGLFRTAGIRTPAPLTPLAPTPSLLSSQIAKRRMQGMSSAMDEPMYRTATPSILMAQPITKLFSVLDPNNAGFTTMDAASEQLMEQGIYNPQEVLEALDMYPDAGGRISLQDLSLALDNVLMTTGENNGVYQAALTSYQSELKHLRSLNDQLTAERDKFKMDITEANRQNSALVQEIDDRHANIEKTNENKLRDMERKYQDKINSLQAQIEKEREMISSQASNQTTKLLDEMDQLRGDDALSKERLQNLVEDNNNLEQDLNEAMEKLLEYEKTITKQQRDLDGFSELEERLADLETSKDGVSKQQEVFYEQRRRDMEEEKRIMQDQMDEMSQENELLKHQVSERKVRRKGSKIQGGPKRGGSVLSDYTDKPNVMKRNLNDSSDNDSELDELDPKSKRHLPNVTGIPEEEEEDELSGEIQKRLEEEKAKLEAKIESLKEQHLEEIEETKETFETEIKEIEKRYRQEMKEMENRFEQESEKMARELQEKEKESEEDKLSLAMQFEEEKGQLMEEFEGEKAALEQAFEIVKVELDETLKTEFAEELADRLAEQAARFDEERLSLEGALTDDKSKLVTDIQQVREDSESKLRNLKMELEVQHLEEKEEIESKFDEAREDLRLQLREKQNELDGILEYGEAGLKGQLKEDFIDLLDKHKQVTENDFLEKLEVEKEALSLQLQEERQGMQDEFDREKYELSDAVSGEKSDLLEHFQRETDEMIEKHQRERKEAEERFKADRNKMADKHRKEIDDLMRMNEETIDDLKKQHAKAIDKLQKEKSKLEEKLEKEKRKLEERMKTDKERWEEENAKLKRRHEQELQQAAEEAERERDMMEMAVRVEVQRNVEKEVTEEYEEKMDQVKTEFEDEKAEIIAENEMLQNKLRMAEVAKEEAVVAIQMQTQEAALQQARPDRASYDALSTERDLLKLSLSGLEEKLRMMTEKADSANQELHTFETKLMALATEKSHLQRELEDLNKKYINMQMQISVASSQHSREMERVRQAQALEFQGELGHLREELAQRDGRLAELNRQMKEKAEELKRALSIGKETEGSDVRKMRRGKEEAEKKYRKMRAMLEEYMKKLKDQLAKTTRHDVLLKELYVENSKLQRTLQLTEERQKTAERNCHNLVEKNQAYLNILKKVCPAAV</sequence>
<keyword evidence="4" id="KW-0106">Calcium</keyword>
<keyword evidence="5" id="KW-0206">Cytoskeleton</keyword>
<keyword evidence="10" id="KW-1185">Reference proteome</keyword>
<dbReference type="InterPro" id="IPR018247">
    <property type="entry name" value="EF_Hand_1_Ca_BS"/>
</dbReference>
<feature type="region of interest" description="Disordered" evidence="7">
    <location>
        <begin position="975"/>
        <end position="996"/>
    </location>
</feature>
<reference evidence="9" key="2">
    <citation type="submission" date="2021-01" db="UniProtKB">
        <authorList>
            <consortium name="EnsemblMetazoa"/>
        </authorList>
    </citation>
    <scope>IDENTIFICATION</scope>
</reference>
<dbReference type="GO" id="GO:0005509">
    <property type="term" value="F:calcium ion binding"/>
    <property type="evidence" value="ECO:0007669"/>
    <property type="project" value="InterPro"/>
</dbReference>
<evidence type="ECO:0000256" key="3">
    <source>
        <dbReference type="ARBA" id="ARBA00022553"/>
    </source>
</evidence>
<comment type="subcellular location">
    <subcellularLocation>
        <location evidence="1">Cytoplasm</location>
        <location evidence="1">Cytoskeleton</location>
        <location evidence="1">Microtubule organizing center</location>
        <location evidence="1">Centrosome</location>
    </subcellularLocation>
</comment>
<evidence type="ECO:0000256" key="7">
    <source>
        <dbReference type="SAM" id="MobiDB-lite"/>
    </source>
</evidence>
<dbReference type="EnsemblMetazoa" id="XM_030999242">
    <property type="protein sequence ID" value="XP_030855102"/>
    <property type="gene ID" value="LOC583607"/>
</dbReference>
<feature type="region of interest" description="Disordered" evidence="7">
    <location>
        <begin position="1014"/>
        <end position="1044"/>
    </location>
</feature>
<feature type="compositionally biased region" description="Basic residues" evidence="7">
    <location>
        <begin position="192"/>
        <end position="202"/>
    </location>
</feature>